<dbReference type="Pfam" id="PF25954">
    <property type="entry name" value="Beta-barrel_RND_2"/>
    <property type="match status" value="1"/>
</dbReference>
<dbReference type="Gene3D" id="2.40.30.170">
    <property type="match status" value="1"/>
</dbReference>
<sequence>MNATKEKNTAKQKKNKRFGVVLAIILVVGGAAGVYFYEHALHHEETENAQVKADVSQVISRVSGYVKRVMVQDNQDVKAGDTLVVIDERDYIVKVKEAEAALAVAKSNLEVARHGVNVGKNEVDAAQANVLAADASIEEAKVRQWRAQRDFERYENLWKDHTITEQQYEQALAEKQAADRQLELLQKQREIAQRQTKTSNAQSTVTSSRVAVAEATVEQCEAALEAAKLSLSYTAIIAPYDGQLSAIDLEPGQMIQAGQSLFNLVNTESYWVVANFKETQLERMEVGQNVEIVVDAFPSHDFEAEVSSISPATGNTFALLPADNATGNFVKVVQKIPVKIVFKNSQDPFLKKIKAGMNAEVDVHIN</sequence>
<evidence type="ECO:0000256" key="3">
    <source>
        <dbReference type="ARBA" id="ARBA00022989"/>
    </source>
</evidence>
<dbReference type="GO" id="GO:0055085">
    <property type="term" value="P:transmembrane transport"/>
    <property type="evidence" value="ECO:0007669"/>
    <property type="project" value="InterPro"/>
</dbReference>
<feature type="domain" description="CusB-like beta-barrel" evidence="8">
    <location>
        <begin position="271"/>
        <end position="313"/>
    </location>
</feature>
<dbReference type="PANTHER" id="PTHR30386">
    <property type="entry name" value="MEMBRANE FUSION SUBUNIT OF EMRAB-TOLC MULTIDRUG EFFLUX PUMP"/>
    <property type="match status" value="1"/>
</dbReference>
<dbReference type="Gene3D" id="2.40.50.100">
    <property type="match status" value="1"/>
</dbReference>
<name>A0A419W5D1_9BACT</name>
<feature type="coiled-coil region" evidence="5">
    <location>
        <begin position="168"/>
        <end position="230"/>
    </location>
</feature>
<dbReference type="Gene3D" id="1.10.287.470">
    <property type="entry name" value="Helix hairpin bin"/>
    <property type="match status" value="1"/>
</dbReference>
<evidence type="ECO:0000256" key="1">
    <source>
        <dbReference type="ARBA" id="ARBA00004167"/>
    </source>
</evidence>
<dbReference type="Proteomes" id="UP000283387">
    <property type="component" value="Unassembled WGS sequence"/>
</dbReference>
<gene>
    <name evidence="9" type="ORF">BC643_0995</name>
</gene>
<evidence type="ECO:0000259" key="7">
    <source>
        <dbReference type="Pfam" id="PF25917"/>
    </source>
</evidence>
<dbReference type="Pfam" id="PF25917">
    <property type="entry name" value="BSH_RND"/>
    <property type="match status" value="1"/>
</dbReference>
<evidence type="ECO:0000256" key="2">
    <source>
        <dbReference type="ARBA" id="ARBA00022692"/>
    </source>
</evidence>
<evidence type="ECO:0000259" key="8">
    <source>
        <dbReference type="Pfam" id="PF25954"/>
    </source>
</evidence>
<comment type="caution">
    <text evidence="9">The sequence shown here is derived from an EMBL/GenBank/DDBJ whole genome shotgun (WGS) entry which is preliminary data.</text>
</comment>
<dbReference type="PRINTS" id="PR01490">
    <property type="entry name" value="RTXTOXIND"/>
</dbReference>
<protein>
    <submittedName>
        <fullName evidence="9">Membrane fusion protein (Multidrug efflux system)</fullName>
    </submittedName>
</protein>
<dbReference type="RefSeq" id="WP_120272042.1">
    <property type="nucleotide sequence ID" value="NZ_RAPN01000001.1"/>
</dbReference>
<evidence type="ECO:0000313" key="9">
    <source>
        <dbReference type="EMBL" id="RKD90654.1"/>
    </source>
</evidence>
<dbReference type="InterPro" id="IPR050739">
    <property type="entry name" value="MFP"/>
</dbReference>
<keyword evidence="3 6" id="KW-1133">Transmembrane helix</keyword>
<dbReference type="AlphaFoldDB" id="A0A419W5D1"/>
<accession>A0A419W5D1</accession>
<reference evidence="9 10" key="1">
    <citation type="submission" date="2018-09" db="EMBL/GenBank/DDBJ databases">
        <title>Genomic Encyclopedia of Archaeal and Bacterial Type Strains, Phase II (KMG-II): from individual species to whole genera.</title>
        <authorList>
            <person name="Goeker M."/>
        </authorList>
    </citation>
    <scope>NUCLEOTIDE SEQUENCE [LARGE SCALE GENOMIC DNA]</scope>
    <source>
        <strain evidence="9 10">DSM 27148</strain>
    </source>
</reference>
<keyword evidence="4 6" id="KW-0472">Membrane</keyword>
<keyword evidence="2 6" id="KW-0812">Transmembrane</keyword>
<keyword evidence="5" id="KW-0175">Coiled coil</keyword>
<dbReference type="GO" id="GO:0016020">
    <property type="term" value="C:membrane"/>
    <property type="evidence" value="ECO:0007669"/>
    <property type="project" value="UniProtKB-SubCell"/>
</dbReference>
<proteinExistence type="predicted"/>
<dbReference type="SUPFAM" id="SSF111369">
    <property type="entry name" value="HlyD-like secretion proteins"/>
    <property type="match status" value="2"/>
</dbReference>
<evidence type="ECO:0000256" key="5">
    <source>
        <dbReference type="SAM" id="Coils"/>
    </source>
</evidence>
<dbReference type="EMBL" id="RAPN01000001">
    <property type="protein sequence ID" value="RKD90654.1"/>
    <property type="molecule type" value="Genomic_DNA"/>
</dbReference>
<feature type="transmembrane region" description="Helical" evidence="6">
    <location>
        <begin position="20"/>
        <end position="37"/>
    </location>
</feature>
<dbReference type="InterPro" id="IPR058792">
    <property type="entry name" value="Beta-barrel_RND_2"/>
</dbReference>
<evidence type="ECO:0000256" key="4">
    <source>
        <dbReference type="ARBA" id="ARBA00023136"/>
    </source>
</evidence>
<evidence type="ECO:0000256" key="6">
    <source>
        <dbReference type="SAM" id="Phobius"/>
    </source>
</evidence>
<dbReference type="InterPro" id="IPR058625">
    <property type="entry name" value="MdtA-like_BSH"/>
</dbReference>
<dbReference type="PANTHER" id="PTHR30386:SF26">
    <property type="entry name" value="TRANSPORT PROTEIN COMB"/>
    <property type="match status" value="1"/>
</dbReference>
<keyword evidence="10" id="KW-1185">Reference proteome</keyword>
<comment type="subcellular location">
    <subcellularLocation>
        <location evidence="1">Membrane</location>
        <topology evidence="1">Single-pass membrane protein</topology>
    </subcellularLocation>
</comment>
<evidence type="ECO:0000313" key="10">
    <source>
        <dbReference type="Proteomes" id="UP000283387"/>
    </source>
</evidence>
<dbReference type="OrthoDB" id="9811754at2"/>
<organism evidence="9 10">
    <name type="scientific">Mangrovibacterium diazotrophicum</name>
    <dbReference type="NCBI Taxonomy" id="1261403"/>
    <lineage>
        <taxon>Bacteria</taxon>
        <taxon>Pseudomonadati</taxon>
        <taxon>Bacteroidota</taxon>
        <taxon>Bacteroidia</taxon>
        <taxon>Marinilabiliales</taxon>
        <taxon>Prolixibacteraceae</taxon>
        <taxon>Mangrovibacterium</taxon>
    </lineage>
</organism>
<feature type="domain" description="Multidrug resistance protein MdtA-like barrel-sandwich hybrid" evidence="7">
    <location>
        <begin position="57"/>
        <end position="266"/>
    </location>
</feature>